<feature type="compositionally biased region" description="Pro residues" evidence="4">
    <location>
        <begin position="602"/>
        <end position="612"/>
    </location>
</feature>
<evidence type="ECO:0000256" key="4">
    <source>
        <dbReference type="SAM" id="MobiDB-lite"/>
    </source>
</evidence>
<feature type="region of interest" description="Disordered" evidence="4">
    <location>
        <begin position="680"/>
        <end position="700"/>
    </location>
</feature>
<feature type="compositionally biased region" description="Low complexity" evidence="4">
    <location>
        <begin position="506"/>
        <end position="550"/>
    </location>
</feature>
<dbReference type="SMART" id="SM00228">
    <property type="entry name" value="PDZ"/>
    <property type="match status" value="2"/>
</dbReference>
<evidence type="ECO:0000259" key="5">
    <source>
        <dbReference type="PROSITE" id="PS50106"/>
    </source>
</evidence>
<keyword evidence="7" id="KW-1185">Reference proteome</keyword>
<feature type="compositionally biased region" description="Low complexity" evidence="4">
    <location>
        <begin position="276"/>
        <end position="285"/>
    </location>
</feature>
<dbReference type="GO" id="GO:0032426">
    <property type="term" value="C:stereocilium tip"/>
    <property type="evidence" value="ECO:0007669"/>
    <property type="project" value="TreeGrafter"/>
</dbReference>
<feature type="compositionally biased region" description="Basic and acidic residues" evidence="4">
    <location>
        <begin position="640"/>
        <end position="650"/>
    </location>
</feature>
<feature type="compositionally biased region" description="Low complexity" evidence="4">
    <location>
        <begin position="21"/>
        <end position="35"/>
    </location>
</feature>
<dbReference type="Proteomes" id="UP000002358">
    <property type="component" value="Chromosome 1"/>
</dbReference>
<keyword evidence="2" id="KW-0677">Repeat</keyword>
<dbReference type="Gene3D" id="2.30.42.10">
    <property type="match status" value="2"/>
</dbReference>
<dbReference type="RefSeq" id="XP_031778145.1">
    <property type="nucleotide sequence ID" value="XM_031922285.2"/>
</dbReference>
<evidence type="ECO:0000313" key="7">
    <source>
        <dbReference type="Proteomes" id="UP000002358"/>
    </source>
</evidence>
<dbReference type="InterPro" id="IPR036034">
    <property type="entry name" value="PDZ_sf"/>
</dbReference>
<sequence>MDSNMSTAAYVHRAGGGGSTSGTMSSSPANGNTATTGGGGGGRMAVIGVTRNVKLRRRGAAGFGFSLRGGREYGAGFYVSDVVPGGEAHRNGLRVGDQILRVNGYPVEDAVHQEVALLAKNQQVLVLKIRSVGMIPVKDNPNDPVTWHMVQQQQQQLQYGDAVSNEIRIRVLVGEKGRLGCGVCKGLVPGLTVQGTREGGPARAAGLKAGDIILWCNGQSLTDLPFERAIEVMRNSAILDLIVNRPIVSSGSSSSGSSGSNNHVYDCPEQLWMRGSSGYDSESSSLVGPSPTPPPPPPMQMQMSASPQHRQIMMSQCNRNGRNCCPASGSGPSDWGHMEQSQEWTRKANNTTIIRINQQPSQTYGGPPQHQQHVRRGSGSMPRAPLMMRSLYDDASELDEEPLYDPVAPKDYECHDFDANPRDEIDRRAEYRREHGIREYEPTTVDDIFIKDGQADTGSAMGSQRQLDKKTVTTVEVHQPCPPAPPSMPPAMPYKWPAETKPMNAMGMQMGSTMSMGSTGSTETESSLESSCGGKDCGASTSSSLSTSSSCEQNHPAQAFASSIAAAAATKLPTPEPPRVATVQTSIKAPSGPPTGTGGAKPVPPPPPPPPIDLGTAITKELERRAKQRSMNNATTAETSGDKQQADARKPAVPQNQEQKVTHDKLMEEFKRAHQRMFSNAQQRNQDNPEQENEIPNAITEESINILQENGIDNLATSLNNKVTIRVNTEPSSR</sequence>
<accession>A0A7M7PYR7</accession>
<feature type="compositionally biased region" description="Pro residues" evidence="4">
    <location>
        <begin position="290"/>
        <end position="299"/>
    </location>
</feature>
<feature type="region of interest" description="Disordered" evidence="4">
    <location>
        <begin position="359"/>
        <end position="383"/>
    </location>
</feature>
<proteinExistence type="predicted"/>
<dbReference type="AlphaFoldDB" id="A0A7M7PYR7"/>
<comment type="subcellular location">
    <subcellularLocation>
        <location evidence="1">Cell projection</location>
    </subcellularLocation>
</comment>
<evidence type="ECO:0000256" key="1">
    <source>
        <dbReference type="ARBA" id="ARBA00004316"/>
    </source>
</evidence>
<dbReference type="GO" id="GO:0005929">
    <property type="term" value="C:cilium"/>
    <property type="evidence" value="ECO:0007669"/>
    <property type="project" value="TreeGrafter"/>
</dbReference>
<feature type="region of interest" description="Disordered" evidence="4">
    <location>
        <begin position="504"/>
        <end position="552"/>
    </location>
</feature>
<feature type="region of interest" description="Disordered" evidence="4">
    <location>
        <begin position="1"/>
        <end position="41"/>
    </location>
</feature>
<feature type="compositionally biased region" description="Polar residues" evidence="4">
    <location>
        <begin position="629"/>
        <end position="639"/>
    </location>
</feature>
<dbReference type="PANTHER" id="PTHR23116">
    <property type="entry name" value="PDZ DOMAIN CONTAINING WHIRLIN AND HARMONIN-RELATED"/>
    <property type="match status" value="1"/>
</dbReference>
<dbReference type="InterPro" id="IPR001478">
    <property type="entry name" value="PDZ"/>
</dbReference>
<evidence type="ECO:0000313" key="6">
    <source>
        <dbReference type="EnsemblMetazoa" id="XP_031778145"/>
    </source>
</evidence>
<evidence type="ECO:0000256" key="2">
    <source>
        <dbReference type="ARBA" id="ARBA00022737"/>
    </source>
</evidence>
<dbReference type="SUPFAM" id="SSF50156">
    <property type="entry name" value="PDZ domain-like"/>
    <property type="match status" value="2"/>
</dbReference>
<dbReference type="Pfam" id="PF00595">
    <property type="entry name" value="PDZ"/>
    <property type="match status" value="2"/>
</dbReference>
<dbReference type="EnsemblMetazoa" id="XM_031922285">
    <property type="protein sequence ID" value="XP_031778145"/>
    <property type="gene ID" value="LOC100121477"/>
</dbReference>
<reference evidence="6" key="1">
    <citation type="submission" date="2021-01" db="UniProtKB">
        <authorList>
            <consortium name="EnsemblMetazoa"/>
        </authorList>
    </citation>
    <scope>IDENTIFICATION</scope>
</reference>
<dbReference type="SMR" id="A0A7M7PYR7"/>
<dbReference type="GO" id="GO:0002142">
    <property type="term" value="C:stereocilia ankle link complex"/>
    <property type="evidence" value="ECO:0007669"/>
    <property type="project" value="TreeGrafter"/>
</dbReference>
<dbReference type="GO" id="GO:0005886">
    <property type="term" value="C:plasma membrane"/>
    <property type="evidence" value="ECO:0007669"/>
    <property type="project" value="TreeGrafter"/>
</dbReference>
<organism evidence="6 7">
    <name type="scientific">Nasonia vitripennis</name>
    <name type="common">Parasitic wasp</name>
    <dbReference type="NCBI Taxonomy" id="7425"/>
    <lineage>
        <taxon>Eukaryota</taxon>
        <taxon>Metazoa</taxon>
        <taxon>Ecdysozoa</taxon>
        <taxon>Arthropoda</taxon>
        <taxon>Hexapoda</taxon>
        <taxon>Insecta</taxon>
        <taxon>Pterygota</taxon>
        <taxon>Neoptera</taxon>
        <taxon>Endopterygota</taxon>
        <taxon>Hymenoptera</taxon>
        <taxon>Apocrita</taxon>
        <taxon>Proctotrupomorpha</taxon>
        <taxon>Chalcidoidea</taxon>
        <taxon>Pteromalidae</taxon>
        <taxon>Pteromalinae</taxon>
        <taxon>Nasonia</taxon>
    </lineage>
</organism>
<feature type="domain" description="PDZ" evidence="5">
    <location>
        <begin position="168"/>
        <end position="236"/>
    </location>
</feature>
<protein>
    <recommendedName>
        <fullName evidence="5">PDZ domain-containing protein</fullName>
    </recommendedName>
</protein>
<feature type="region of interest" description="Disordered" evidence="4">
    <location>
        <begin position="276"/>
        <end position="304"/>
    </location>
</feature>
<name>A0A7M7PYR7_NASVI</name>
<dbReference type="GeneID" id="100121477"/>
<dbReference type="PROSITE" id="PS50106">
    <property type="entry name" value="PDZ"/>
    <property type="match status" value="2"/>
</dbReference>
<feature type="region of interest" description="Disordered" evidence="4">
    <location>
        <begin position="573"/>
        <end position="662"/>
    </location>
</feature>
<evidence type="ECO:0000256" key="3">
    <source>
        <dbReference type="ARBA" id="ARBA00023273"/>
    </source>
</evidence>
<dbReference type="PANTHER" id="PTHR23116:SF36">
    <property type="entry name" value="HARMONIN"/>
    <property type="match status" value="1"/>
</dbReference>
<dbReference type="InterPro" id="IPR051844">
    <property type="entry name" value="USH2_Complex_Protein"/>
</dbReference>
<keyword evidence="3" id="KW-0966">Cell projection</keyword>
<feature type="domain" description="PDZ" evidence="5">
    <location>
        <begin position="52"/>
        <end position="121"/>
    </location>
</feature>